<accession>A0A077M7Q6</accession>
<evidence type="ECO:0000313" key="7">
    <source>
        <dbReference type="EMBL" id="CCI53326.1"/>
    </source>
</evidence>
<evidence type="ECO:0000313" key="8">
    <source>
        <dbReference type="Proteomes" id="UP000035720"/>
    </source>
</evidence>
<keyword evidence="3 6" id="KW-1133">Transmembrane helix</keyword>
<keyword evidence="4 6" id="KW-0472">Membrane</keyword>
<dbReference type="OrthoDB" id="9774900at2"/>
<evidence type="ECO:0000256" key="2">
    <source>
        <dbReference type="ARBA" id="ARBA00022692"/>
    </source>
</evidence>
<dbReference type="InterPro" id="IPR007343">
    <property type="entry name" value="Uncharacterised_pept_Zn_put"/>
</dbReference>
<dbReference type="Proteomes" id="UP000035720">
    <property type="component" value="Unassembled WGS sequence"/>
</dbReference>
<dbReference type="EMBL" id="CAJC01000146">
    <property type="protein sequence ID" value="CCI53326.1"/>
    <property type="molecule type" value="Genomic_DNA"/>
</dbReference>
<keyword evidence="8" id="KW-1185">Reference proteome</keyword>
<evidence type="ECO:0000256" key="3">
    <source>
        <dbReference type="ARBA" id="ARBA00022989"/>
    </source>
</evidence>
<evidence type="ECO:0008006" key="9">
    <source>
        <dbReference type="Google" id="ProtNLM"/>
    </source>
</evidence>
<feature type="compositionally biased region" description="Polar residues" evidence="5">
    <location>
        <begin position="260"/>
        <end position="273"/>
    </location>
</feature>
<feature type="transmembrane region" description="Helical" evidence="6">
    <location>
        <begin position="27"/>
        <end position="47"/>
    </location>
</feature>
<evidence type="ECO:0000256" key="1">
    <source>
        <dbReference type="ARBA" id="ARBA00004167"/>
    </source>
</evidence>
<comment type="subcellular location">
    <subcellularLocation>
        <location evidence="1">Membrane</location>
        <topology evidence="1">Single-pass membrane protein</topology>
    </subcellularLocation>
</comment>
<dbReference type="PANTHER" id="PTHR30168:SF0">
    <property type="entry name" value="INNER MEMBRANE PROTEIN"/>
    <property type="match status" value="1"/>
</dbReference>
<keyword evidence="2 6" id="KW-0812">Transmembrane</keyword>
<dbReference type="SUPFAM" id="SSF55486">
    <property type="entry name" value="Metalloproteases ('zincins'), catalytic domain"/>
    <property type="match status" value="1"/>
</dbReference>
<feature type="region of interest" description="Disordered" evidence="5">
    <location>
        <begin position="250"/>
        <end position="274"/>
    </location>
</feature>
<dbReference type="RefSeq" id="WP_048545573.1">
    <property type="nucleotide sequence ID" value="NZ_HF571038.1"/>
</dbReference>
<evidence type="ECO:0000256" key="5">
    <source>
        <dbReference type="SAM" id="MobiDB-lite"/>
    </source>
</evidence>
<name>A0A077M7Q6_9MICO</name>
<organism evidence="7 8">
    <name type="scientific">Nostocoides jenkinsii Ben 74</name>
    <dbReference type="NCBI Taxonomy" id="1193518"/>
    <lineage>
        <taxon>Bacteria</taxon>
        <taxon>Bacillati</taxon>
        <taxon>Actinomycetota</taxon>
        <taxon>Actinomycetes</taxon>
        <taxon>Micrococcales</taxon>
        <taxon>Intrasporangiaceae</taxon>
        <taxon>Nostocoides</taxon>
    </lineage>
</organism>
<gene>
    <name evidence="7" type="ORF">BN13_360012</name>
</gene>
<comment type="caution">
    <text evidence="7">The sequence shown here is derived from an EMBL/GenBank/DDBJ whole genome shotgun (WGS) entry which is preliminary data.</text>
</comment>
<protein>
    <recommendedName>
        <fullName evidence="9">Neutral zinc metallopeptidase</fullName>
    </recommendedName>
</protein>
<feature type="compositionally biased region" description="Polar residues" evidence="5">
    <location>
        <begin position="1"/>
        <end position="13"/>
    </location>
</feature>
<evidence type="ECO:0000256" key="4">
    <source>
        <dbReference type="ARBA" id="ARBA00023136"/>
    </source>
</evidence>
<evidence type="ECO:0000256" key="6">
    <source>
        <dbReference type="SAM" id="Phobius"/>
    </source>
</evidence>
<dbReference type="PANTHER" id="PTHR30168">
    <property type="entry name" value="PUTATIVE MEMBRANE PROTEIN YPFJ"/>
    <property type="match status" value="1"/>
</dbReference>
<dbReference type="GO" id="GO:0016020">
    <property type="term" value="C:membrane"/>
    <property type="evidence" value="ECO:0007669"/>
    <property type="project" value="UniProtKB-SubCell"/>
</dbReference>
<reference evidence="7 8" key="1">
    <citation type="journal article" date="2013" name="ISME J.">
        <title>A metabolic model for members of the genus Tetrasphaera involved in enhanced biological phosphorus removal.</title>
        <authorList>
            <person name="Kristiansen R."/>
            <person name="Nguyen H.T.T."/>
            <person name="Saunders A.M."/>
            <person name="Nielsen J.L."/>
            <person name="Wimmer R."/>
            <person name="Le V.Q."/>
            <person name="McIlroy S.J."/>
            <person name="Petrovski S."/>
            <person name="Seviour R.J."/>
            <person name="Calteau A."/>
            <person name="Nielsen K.L."/>
            <person name="Nielsen P.H."/>
        </authorList>
    </citation>
    <scope>NUCLEOTIDE SEQUENCE [LARGE SCALE GENOMIC DNA]</scope>
    <source>
        <strain evidence="7 8">Ben 74</strain>
    </source>
</reference>
<feature type="region of interest" description="Disordered" evidence="5">
    <location>
        <begin position="1"/>
        <end position="21"/>
    </location>
</feature>
<dbReference type="STRING" id="1193518.BN13_360012"/>
<dbReference type="Pfam" id="PF04228">
    <property type="entry name" value="Zn_peptidase"/>
    <property type="match status" value="1"/>
</dbReference>
<dbReference type="AlphaFoldDB" id="A0A077M7Q6"/>
<sequence>MSFNDNAQLDNSSIGTGGGGGSGRGGLVVGGGIGGLILAIIMMLLGINPGDVGGSTTPADTNAQSAQSNQIKEQCKTGADANKYVECRIVGTVNSAESFWSQELPKFGKQFREPGTIIYNGATQSACGTASNQVGPFYCPLDEKIYIDASFFQILTDKFGSSNGALAQEYVVAHEYGHHIQNVLGLLGRAQQDPQGETSGAVRIELMADCFGGMWAAHAAQTTDAAGNTFIKPLNESNIRDALSAAASVGDDSIQEKTQGRVTPENWTHGSSEGRQRWFIQGMKAGDDINKCNTFGVNDPNTQTIDKL</sequence>
<proteinExistence type="predicted"/>